<sequence>MRIPTLPKISFVLATCTLATFAPTLSVAHADVEKGEKLFKLQCAVCHYVEPAKTKMGPSLFGIVGSKSASSEGFRYSPAMKEAGLTWDAQTLDEFLASPRKAVPRTSMAFVGQKSEEKRADLIAYLETLK</sequence>
<evidence type="ECO:0000259" key="8">
    <source>
        <dbReference type="PROSITE" id="PS51007"/>
    </source>
</evidence>
<dbReference type="eggNOG" id="COG3474">
    <property type="taxonomic scope" value="Bacteria"/>
</dbReference>
<dbReference type="AlphaFoldDB" id="C6XQB6"/>
<evidence type="ECO:0000256" key="4">
    <source>
        <dbReference type="ARBA" id="ARBA00022982"/>
    </source>
</evidence>
<evidence type="ECO:0000256" key="2">
    <source>
        <dbReference type="ARBA" id="ARBA00022617"/>
    </source>
</evidence>
<gene>
    <name evidence="9" type="ordered locus">Hbal_2742</name>
</gene>
<dbReference type="EMBL" id="CP001678">
    <property type="protein sequence ID" value="ACT60415.1"/>
    <property type="molecule type" value="Genomic_DNA"/>
</dbReference>
<dbReference type="InterPro" id="IPR036909">
    <property type="entry name" value="Cyt_c-like_dom_sf"/>
</dbReference>
<evidence type="ECO:0000256" key="6">
    <source>
        <dbReference type="PROSITE-ProRule" id="PRU00433"/>
    </source>
</evidence>
<evidence type="ECO:0000256" key="5">
    <source>
        <dbReference type="ARBA" id="ARBA00023004"/>
    </source>
</evidence>
<name>C6XQB6_HIRBI</name>
<dbReference type="Gene3D" id="1.10.760.10">
    <property type="entry name" value="Cytochrome c-like domain"/>
    <property type="match status" value="1"/>
</dbReference>
<dbReference type="InterPro" id="IPR002327">
    <property type="entry name" value="Cyt_c_1A/1B"/>
</dbReference>
<proteinExistence type="predicted"/>
<dbReference type="SUPFAM" id="SSF46626">
    <property type="entry name" value="Cytochrome c"/>
    <property type="match status" value="1"/>
</dbReference>
<organism evidence="9 10">
    <name type="scientific">Hirschia baltica (strain ATCC 49814 / DSM 5838 / IFAM 1418)</name>
    <dbReference type="NCBI Taxonomy" id="582402"/>
    <lineage>
        <taxon>Bacteria</taxon>
        <taxon>Pseudomonadati</taxon>
        <taxon>Pseudomonadota</taxon>
        <taxon>Alphaproteobacteria</taxon>
        <taxon>Hyphomonadales</taxon>
        <taxon>Hyphomonadaceae</taxon>
        <taxon>Hirschia</taxon>
    </lineage>
</organism>
<evidence type="ECO:0000313" key="10">
    <source>
        <dbReference type="Proteomes" id="UP000002745"/>
    </source>
</evidence>
<keyword evidence="2 6" id="KW-0349">Heme</keyword>
<dbReference type="Pfam" id="PF00034">
    <property type="entry name" value="Cytochrom_C"/>
    <property type="match status" value="1"/>
</dbReference>
<evidence type="ECO:0000256" key="7">
    <source>
        <dbReference type="SAM" id="SignalP"/>
    </source>
</evidence>
<dbReference type="HOGENOM" id="CLU_060944_2_1_5"/>
<keyword evidence="4" id="KW-0249">Electron transport</keyword>
<dbReference type="PRINTS" id="PR00604">
    <property type="entry name" value="CYTCHRMECIAB"/>
</dbReference>
<dbReference type="InterPro" id="IPR009056">
    <property type="entry name" value="Cyt_c-like_dom"/>
</dbReference>
<keyword evidence="3 6" id="KW-0479">Metal-binding</keyword>
<feature type="domain" description="Cytochrome c" evidence="8">
    <location>
        <begin position="30"/>
        <end position="130"/>
    </location>
</feature>
<dbReference type="PROSITE" id="PS51007">
    <property type="entry name" value="CYTC"/>
    <property type="match status" value="1"/>
</dbReference>
<dbReference type="OrthoDB" id="9805828at2"/>
<dbReference type="STRING" id="582402.Hbal_2742"/>
<feature type="chain" id="PRO_5002973082" evidence="7">
    <location>
        <begin position="31"/>
        <end position="130"/>
    </location>
</feature>
<dbReference type="GO" id="GO:0009055">
    <property type="term" value="F:electron transfer activity"/>
    <property type="evidence" value="ECO:0007669"/>
    <property type="project" value="InterPro"/>
</dbReference>
<evidence type="ECO:0000313" key="9">
    <source>
        <dbReference type="EMBL" id="ACT60415.1"/>
    </source>
</evidence>
<feature type="signal peptide" evidence="7">
    <location>
        <begin position="1"/>
        <end position="30"/>
    </location>
</feature>
<reference evidence="10" key="1">
    <citation type="journal article" date="2011" name="J. Bacteriol.">
        <title>Genome sequences of eight morphologically diverse alphaproteobacteria.</title>
        <authorList>
            <consortium name="US DOE Joint Genome Institute"/>
            <person name="Brown P.J."/>
            <person name="Kysela D.T."/>
            <person name="Buechlein A."/>
            <person name="Hemmerich C."/>
            <person name="Brun Y.V."/>
        </authorList>
    </citation>
    <scope>NUCLEOTIDE SEQUENCE [LARGE SCALE GENOMIC DNA]</scope>
    <source>
        <strain evidence="10">ATCC 49814 / DSM 5838 / IFAM 1418</strain>
    </source>
</reference>
<dbReference type="GO" id="GO:0046872">
    <property type="term" value="F:metal ion binding"/>
    <property type="evidence" value="ECO:0007669"/>
    <property type="project" value="UniProtKB-KW"/>
</dbReference>
<dbReference type="RefSeq" id="WP_015828565.1">
    <property type="nucleotide sequence ID" value="NC_012982.1"/>
</dbReference>
<dbReference type="KEGG" id="hba:Hbal_2742"/>
<evidence type="ECO:0000256" key="3">
    <source>
        <dbReference type="ARBA" id="ARBA00022723"/>
    </source>
</evidence>
<keyword evidence="10" id="KW-1185">Reference proteome</keyword>
<protein>
    <submittedName>
        <fullName evidence="9">Cytochrome c class I</fullName>
    </submittedName>
</protein>
<accession>C6XQB6</accession>
<keyword evidence="5 6" id="KW-0408">Iron</keyword>
<keyword evidence="7" id="KW-0732">Signal</keyword>
<evidence type="ECO:0000256" key="1">
    <source>
        <dbReference type="ARBA" id="ARBA00022448"/>
    </source>
</evidence>
<keyword evidence="1" id="KW-0813">Transport</keyword>
<dbReference type="PANTHER" id="PTHR11961">
    <property type="entry name" value="CYTOCHROME C"/>
    <property type="match status" value="1"/>
</dbReference>
<dbReference type="Proteomes" id="UP000002745">
    <property type="component" value="Chromosome"/>
</dbReference>
<dbReference type="GO" id="GO:0020037">
    <property type="term" value="F:heme binding"/>
    <property type="evidence" value="ECO:0007669"/>
    <property type="project" value="InterPro"/>
</dbReference>